<gene>
    <name evidence="1" type="ordered locus">Nhal_2179</name>
</gene>
<organism evidence="1 2">
    <name type="scientific">Nitrosococcus halophilus (strain Nc4)</name>
    <dbReference type="NCBI Taxonomy" id="472759"/>
    <lineage>
        <taxon>Bacteria</taxon>
        <taxon>Pseudomonadati</taxon>
        <taxon>Pseudomonadota</taxon>
        <taxon>Gammaproteobacteria</taxon>
        <taxon>Chromatiales</taxon>
        <taxon>Chromatiaceae</taxon>
        <taxon>Nitrosococcus</taxon>
    </lineage>
</organism>
<evidence type="ECO:0008006" key="3">
    <source>
        <dbReference type="Google" id="ProtNLM"/>
    </source>
</evidence>
<protein>
    <recommendedName>
        <fullName evidence="3">Transposase</fullName>
    </recommendedName>
</protein>
<proteinExistence type="predicted"/>
<dbReference type="HOGENOM" id="CLU_076276_1_2_6"/>
<name>D5C553_NITHN</name>
<dbReference type="AlphaFoldDB" id="D5C553"/>
<dbReference type="eggNOG" id="COG3677">
    <property type="taxonomic scope" value="Bacteria"/>
</dbReference>
<evidence type="ECO:0000313" key="2">
    <source>
        <dbReference type="Proteomes" id="UP000001844"/>
    </source>
</evidence>
<dbReference type="Proteomes" id="UP000001844">
    <property type="component" value="Chromosome"/>
</dbReference>
<reference evidence="2" key="1">
    <citation type="submission" date="2010-04" db="EMBL/GenBank/DDBJ databases">
        <title>Complete genome sequence of Nitrosococcus halophilus Nc4, a salt-adapted, aerobic obligate ammonia-oxidizing sulfur purple bacterium.</title>
        <authorList>
            <consortium name="US DOE Joint Genome Institute"/>
            <person name="Campbell M.A."/>
            <person name="Malfatti S.A."/>
            <person name="Chain P.S.G."/>
            <person name="Heidelberg J.F."/>
            <person name="Ward B.B."/>
            <person name="Klotz M.G."/>
        </authorList>
    </citation>
    <scope>NUCLEOTIDE SEQUENCE [LARGE SCALE GENOMIC DNA]</scope>
    <source>
        <strain evidence="2">Nc4</strain>
    </source>
</reference>
<dbReference type="KEGG" id="nhl:Nhal_2179"/>
<keyword evidence="2" id="KW-1185">Reference proteome</keyword>
<sequence length="81" mass="9336">MNNLRCPHCGLSHIKKNGRTHYGKQNHACLDCGRQFVAEAHRIDETTRTLVKKLLLERLSLRGICRVLEVSLTWLLQRTLA</sequence>
<dbReference type="STRING" id="472759.Nhal_2179"/>
<accession>D5C553</accession>
<evidence type="ECO:0000313" key="1">
    <source>
        <dbReference type="EMBL" id="ADE15276.1"/>
    </source>
</evidence>
<dbReference type="EMBL" id="CP001798">
    <property type="protein sequence ID" value="ADE15276.1"/>
    <property type="molecule type" value="Genomic_DNA"/>
</dbReference>